<dbReference type="Gene3D" id="3.40.50.720">
    <property type="entry name" value="NAD(P)-binding Rossmann-like Domain"/>
    <property type="match status" value="1"/>
</dbReference>
<dbReference type="EC" id="1.2.1.84" evidence="1"/>
<evidence type="ECO:0000313" key="4">
    <source>
        <dbReference type="RefSeq" id="XP_046590303.1"/>
    </source>
</evidence>
<organism evidence="3 4">
    <name type="scientific">Neodiprion lecontei</name>
    <name type="common">Redheaded pine sawfly</name>
    <dbReference type="NCBI Taxonomy" id="441921"/>
    <lineage>
        <taxon>Eukaryota</taxon>
        <taxon>Metazoa</taxon>
        <taxon>Ecdysozoa</taxon>
        <taxon>Arthropoda</taxon>
        <taxon>Hexapoda</taxon>
        <taxon>Insecta</taxon>
        <taxon>Pterygota</taxon>
        <taxon>Neoptera</taxon>
        <taxon>Endopterygota</taxon>
        <taxon>Hymenoptera</taxon>
        <taxon>Tenthredinoidea</taxon>
        <taxon>Diprionidae</taxon>
        <taxon>Diprioninae</taxon>
        <taxon>Neodiprion</taxon>
    </lineage>
</organism>
<dbReference type="PANTHER" id="PTHR11011">
    <property type="entry name" value="MALE STERILITY PROTEIN 2-RELATED"/>
    <property type="match status" value="1"/>
</dbReference>
<keyword evidence="1" id="KW-0443">Lipid metabolism</keyword>
<feature type="domain" description="Thioester reductase (TE)" evidence="2">
    <location>
        <begin position="141"/>
        <end position="284"/>
    </location>
</feature>
<dbReference type="InterPro" id="IPR036291">
    <property type="entry name" value="NAD(P)-bd_dom_sf"/>
</dbReference>
<keyword evidence="1" id="KW-0444">Lipid biosynthesis</keyword>
<comment type="function">
    <text evidence="1">Catalyzes the reduction of fatty acyl-CoA to fatty alcohols.</text>
</comment>
<name>A0ABM3FQK8_NEOLC</name>
<accession>A0ABM3FQK8</accession>
<protein>
    <recommendedName>
        <fullName evidence="1">Fatty acyl-CoA reductase</fullName>
        <ecNumber evidence="1">1.2.1.84</ecNumber>
    </recommendedName>
</protein>
<dbReference type="SUPFAM" id="SSF51735">
    <property type="entry name" value="NAD(P)-binding Rossmann-fold domains"/>
    <property type="match status" value="1"/>
</dbReference>
<evidence type="ECO:0000313" key="3">
    <source>
        <dbReference type="Proteomes" id="UP000829291"/>
    </source>
</evidence>
<dbReference type="GeneID" id="124293468"/>
<proteinExistence type="inferred from homology"/>
<dbReference type="CDD" id="cd05236">
    <property type="entry name" value="FAR-N_SDR_e"/>
    <property type="match status" value="1"/>
</dbReference>
<dbReference type="InterPro" id="IPR013120">
    <property type="entry name" value="FAR_NAD-bd"/>
</dbReference>
<dbReference type="InterPro" id="IPR026055">
    <property type="entry name" value="FAR"/>
</dbReference>
<keyword evidence="1" id="KW-0521">NADP</keyword>
<dbReference type="Proteomes" id="UP000829291">
    <property type="component" value="Chromosome 3"/>
</dbReference>
<evidence type="ECO:0000259" key="2">
    <source>
        <dbReference type="Pfam" id="PF07993"/>
    </source>
</evidence>
<reference evidence="4" key="1">
    <citation type="submission" date="2025-08" db="UniProtKB">
        <authorList>
            <consortium name="RefSeq"/>
        </authorList>
    </citation>
    <scope>IDENTIFICATION</scope>
    <source>
        <tissue evidence="4">Thorax and Abdomen</tissue>
    </source>
</reference>
<keyword evidence="1" id="KW-0560">Oxidoreductase</keyword>
<evidence type="ECO:0000256" key="1">
    <source>
        <dbReference type="RuleBase" id="RU363097"/>
    </source>
</evidence>
<sequence>MSQIQQFYVGQNIFITGQTGFMGKILTEKLIRSCREIGTIYLLIRAKKGKSVEERRDALLAEPVIFAMENFGYFSKIFAVLRNDYPNFSEKIVCIVGDIAEERLGLTVTDFARLVDEVSQVPIRQRVVYSTTAQSKVKLFQVSVIFHLAVTVRFNEKLEVALAINVNSVKSVIDVARECKNLKVGVYVSTAYSHCVRKSIDEKLYPSPCASYEEVKGIISKAKANELSEDVTEAILGEWPNTYTFSKAVAEGVVTELAKDLPFAIFRPSIVASSYKEPIPGWLPSPFGIFGVSHFKDDSVYNYVSGSETPITWRQCDSKGSVALRSYPTEKAIYYPFYIDTKSRLLFYILEICFHFFPALIIDNVARLMGKEPQ</sequence>
<dbReference type="PANTHER" id="PTHR11011:SF60">
    <property type="entry name" value="FATTY ACYL-COA REDUCTASE-RELATED"/>
    <property type="match status" value="1"/>
</dbReference>
<dbReference type="RefSeq" id="XP_046590303.1">
    <property type="nucleotide sequence ID" value="XM_046734347.1"/>
</dbReference>
<feature type="domain" description="Thioester reductase (TE)" evidence="2">
    <location>
        <begin position="15"/>
        <end position="121"/>
    </location>
</feature>
<gene>
    <name evidence="4" type="primary">LOC124293468</name>
</gene>
<dbReference type="Pfam" id="PF07993">
    <property type="entry name" value="NAD_binding_4"/>
    <property type="match status" value="2"/>
</dbReference>
<keyword evidence="3" id="KW-1185">Reference proteome</keyword>
<comment type="catalytic activity">
    <reaction evidence="1">
        <text>a long-chain fatty acyl-CoA + 2 NADPH + 2 H(+) = a long-chain primary fatty alcohol + 2 NADP(+) + CoA</text>
        <dbReference type="Rhea" id="RHEA:52716"/>
        <dbReference type="ChEBI" id="CHEBI:15378"/>
        <dbReference type="ChEBI" id="CHEBI:57287"/>
        <dbReference type="ChEBI" id="CHEBI:57783"/>
        <dbReference type="ChEBI" id="CHEBI:58349"/>
        <dbReference type="ChEBI" id="CHEBI:77396"/>
        <dbReference type="ChEBI" id="CHEBI:83139"/>
        <dbReference type="EC" id="1.2.1.84"/>
    </reaction>
</comment>
<comment type="similarity">
    <text evidence="1">Belongs to the fatty acyl-CoA reductase family.</text>
</comment>